<protein>
    <submittedName>
        <fullName evidence="6">Zinc finger protein</fullName>
    </submittedName>
</protein>
<dbReference type="InterPro" id="IPR022755">
    <property type="entry name" value="Znf_C2H2_jaz"/>
</dbReference>
<dbReference type="Gene3D" id="3.30.160.60">
    <property type="entry name" value="Classic Zinc Finger"/>
    <property type="match status" value="1"/>
</dbReference>
<dbReference type="GO" id="GO:0008270">
    <property type="term" value="F:zinc ion binding"/>
    <property type="evidence" value="ECO:0007669"/>
    <property type="project" value="UniProtKB-KW"/>
</dbReference>
<dbReference type="InterPro" id="IPR013087">
    <property type="entry name" value="Znf_C2H2_type"/>
</dbReference>
<dbReference type="SUPFAM" id="SSF57667">
    <property type="entry name" value="beta-beta-alpha zinc fingers"/>
    <property type="match status" value="1"/>
</dbReference>
<gene>
    <name evidence="6" type="ORF">MarDSR_021</name>
</gene>
<keyword evidence="1" id="KW-0479">Metal-binding</keyword>
<dbReference type="PROSITE" id="PS50157">
    <property type="entry name" value="ZINC_FINGER_C2H2_2"/>
    <property type="match status" value="1"/>
</dbReference>
<name>A0AA96EKI4_9VIRU</name>
<keyword evidence="3" id="KW-0862">Zinc</keyword>
<evidence type="ECO:0000313" key="6">
    <source>
        <dbReference type="EMBL" id="WNL50060.1"/>
    </source>
</evidence>
<evidence type="ECO:0000256" key="2">
    <source>
        <dbReference type="ARBA" id="ARBA00022771"/>
    </source>
</evidence>
<reference evidence="6" key="1">
    <citation type="submission" date="2023-07" db="EMBL/GenBank/DDBJ databases">
        <authorList>
            <person name="Xia Y."/>
        </authorList>
    </citation>
    <scope>NUCLEOTIDE SEQUENCE</scope>
    <source>
        <strain evidence="6">E</strain>
    </source>
</reference>
<dbReference type="Pfam" id="PF12171">
    <property type="entry name" value="zf-C2H2_jaz"/>
    <property type="match status" value="1"/>
</dbReference>
<evidence type="ECO:0000259" key="5">
    <source>
        <dbReference type="PROSITE" id="PS50157"/>
    </source>
</evidence>
<organism evidence="6">
    <name type="scientific">Marseillevirus sp</name>
    <dbReference type="NCBI Taxonomy" id="2809551"/>
    <lineage>
        <taxon>Viruses</taxon>
        <taxon>Varidnaviria</taxon>
        <taxon>Bamfordvirae</taxon>
        <taxon>Nucleocytoviricota</taxon>
        <taxon>Megaviricetes</taxon>
        <taxon>Pimascovirales</taxon>
        <taxon>Pimascovirales incertae sedis</taxon>
        <taxon>Marseilleviridae</taxon>
        <taxon>Marseillevirus</taxon>
    </lineage>
</organism>
<dbReference type="EMBL" id="OR343189">
    <property type="protein sequence ID" value="WNL50060.1"/>
    <property type="molecule type" value="Genomic_DNA"/>
</dbReference>
<proteinExistence type="predicted"/>
<evidence type="ECO:0000256" key="3">
    <source>
        <dbReference type="ARBA" id="ARBA00022833"/>
    </source>
</evidence>
<keyword evidence="2 4" id="KW-0863">Zinc-finger</keyword>
<sequence length="239" mass="27972">MDKFTCEHCQKLFSSPQALKIHLKTAKKCLLSRKTHPILECDYCLKEFPGEESLQRHETTCKFKERFCGLLEENKKLKQELFLVRKELKAFQAKKRKEQTTKKNSLQDTENFEEEFLEILKNVSEEDVAKGVKRVVGTIKELSVKEEKHLWVSNKRKKTVTFMNDGAAITETFESNEIMASVMQKFFPVCEEKVYAVITKSASDANTYSIDKMWALLKVKESYSSENKNREKEFWKCIV</sequence>
<evidence type="ECO:0000256" key="4">
    <source>
        <dbReference type="PROSITE-ProRule" id="PRU00042"/>
    </source>
</evidence>
<accession>A0AA96EKI4</accession>
<feature type="domain" description="C2H2-type" evidence="5">
    <location>
        <begin position="4"/>
        <end position="25"/>
    </location>
</feature>
<evidence type="ECO:0000256" key="1">
    <source>
        <dbReference type="ARBA" id="ARBA00022723"/>
    </source>
</evidence>
<dbReference type="InterPro" id="IPR036236">
    <property type="entry name" value="Znf_C2H2_sf"/>
</dbReference>